<proteinExistence type="predicted"/>
<feature type="region of interest" description="Disordered" evidence="1">
    <location>
        <begin position="1"/>
        <end position="57"/>
    </location>
</feature>
<evidence type="ECO:0000256" key="1">
    <source>
        <dbReference type="SAM" id="MobiDB-lite"/>
    </source>
</evidence>
<feature type="compositionally biased region" description="Basic and acidic residues" evidence="1">
    <location>
        <begin position="16"/>
        <end position="33"/>
    </location>
</feature>
<protein>
    <submittedName>
        <fullName evidence="2">Uncharacterized protein</fullName>
    </submittedName>
</protein>
<comment type="caution">
    <text evidence="2">The sequence shown here is derived from an EMBL/GenBank/DDBJ whole genome shotgun (WGS) entry which is preliminary data.</text>
</comment>
<dbReference type="AlphaFoldDB" id="A0A699XN82"/>
<sequence length="74" mass="7745">DHAHDPATGLRGEQVGGDRQDDGADHPGKDAGHDACQQQQLEAVGQAAPERADDKAHIEEQQQLLAIEAIGEAG</sequence>
<evidence type="ECO:0000313" key="2">
    <source>
        <dbReference type="EMBL" id="GFD60713.1"/>
    </source>
</evidence>
<accession>A0A699XN82</accession>
<dbReference type="EMBL" id="BKCJ011881466">
    <property type="protein sequence ID" value="GFD60713.1"/>
    <property type="molecule type" value="Genomic_DNA"/>
</dbReference>
<reference evidence="2" key="1">
    <citation type="journal article" date="2019" name="Sci. Rep.">
        <title>Draft genome of Tanacetum cinerariifolium, the natural source of mosquito coil.</title>
        <authorList>
            <person name="Yamashiro T."/>
            <person name="Shiraishi A."/>
            <person name="Satake H."/>
            <person name="Nakayama K."/>
        </authorList>
    </citation>
    <scope>NUCLEOTIDE SEQUENCE</scope>
</reference>
<name>A0A699XN82_TANCI</name>
<gene>
    <name evidence="2" type="ORF">Tci_932682</name>
</gene>
<feature type="non-terminal residue" evidence="2">
    <location>
        <position position="74"/>
    </location>
</feature>
<feature type="non-terminal residue" evidence="2">
    <location>
        <position position="1"/>
    </location>
</feature>
<organism evidence="2">
    <name type="scientific">Tanacetum cinerariifolium</name>
    <name type="common">Dalmatian daisy</name>
    <name type="synonym">Chrysanthemum cinerariifolium</name>
    <dbReference type="NCBI Taxonomy" id="118510"/>
    <lineage>
        <taxon>Eukaryota</taxon>
        <taxon>Viridiplantae</taxon>
        <taxon>Streptophyta</taxon>
        <taxon>Embryophyta</taxon>
        <taxon>Tracheophyta</taxon>
        <taxon>Spermatophyta</taxon>
        <taxon>Magnoliopsida</taxon>
        <taxon>eudicotyledons</taxon>
        <taxon>Gunneridae</taxon>
        <taxon>Pentapetalae</taxon>
        <taxon>asterids</taxon>
        <taxon>campanulids</taxon>
        <taxon>Asterales</taxon>
        <taxon>Asteraceae</taxon>
        <taxon>Asteroideae</taxon>
        <taxon>Anthemideae</taxon>
        <taxon>Anthemidinae</taxon>
        <taxon>Tanacetum</taxon>
    </lineage>
</organism>